<dbReference type="Pfam" id="PF20028">
    <property type="entry name" value="VMAP-C"/>
    <property type="match status" value="1"/>
</dbReference>
<evidence type="ECO:0000259" key="1">
    <source>
        <dbReference type="Pfam" id="PF20028"/>
    </source>
</evidence>
<protein>
    <recommendedName>
        <fullName evidence="1">vWA-MoxR associated protein C-terminal domain-containing protein</fullName>
    </recommendedName>
</protein>
<proteinExistence type="predicted"/>
<dbReference type="EMBL" id="JAXAVU010000018">
    <property type="protein sequence ID" value="MDX8149503.1"/>
    <property type="molecule type" value="Genomic_DNA"/>
</dbReference>
<feature type="domain" description="vWA-MoxR associated protein C-terminal" evidence="1">
    <location>
        <begin position="3"/>
        <end position="92"/>
    </location>
</feature>
<name>A0ABU4VCH7_9PSEU</name>
<comment type="caution">
    <text evidence="2">The sequence shown here is derived from an EMBL/GenBank/DDBJ whole genome shotgun (WGS) entry which is preliminary data.</text>
</comment>
<accession>A0ABU4VCH7</accession>
<evidence type="ECO:0000313" key="3">
    <source>
        <dbReference type="Proteomes" id="UP001285352"/>
    </source>
</evidence>
<reference evidence="2 3" key="1">
    <citation type="submission" date="2023-11" db="EMBL/GenBank/DDBJ databases">
        <title>Lentzea sokolovensis, sp. nov., Lentzea kristufkii, sp. nov., and Lentzea miocenensis, sp. nov., rare actinobacteria from Sokolov Coal Basin, Miocene lacustrine sediment, Czech Republic.</title>
        <authorList>
            <person name="Lara A."/>
            <person name="Kotroba L."/>
            <person name="Nouioui I."/>
            <person name="Neumann-Schaal M."/>
            <person name="Mast Y."/>
            <person name="Chronakova A."/>
        </authorList>
    </citation>
    <scope>NUCLEOTIDE SEQUENCE [LARGE SCALE GENOMIC DNA]</scope>
    <source>
        <strain evidence="2 3">BCCO 10_0061</strain>
    </source>
</reference>
<dbReference type="Proteomes" id="UP001285352">
    <property type="component" value="Unassembled WGS sequence"/>
</dbReference>
<organism evidence="2 3">
    <name type="scientific">Lentzea sokolovensis</name>
    <dbReference type="NCBI Taxonomy" id="3095429"/>
    <lineage>
        <taxon>Bacteria</taxon>
        <taxon>Bacillati</taxon>
        <taxon>Actinomycetota</taxon>
        <taxon>Actinomycetes</taxon>
        <taxon>Pseudonocardiales</taxon>
        <taxon>Pseudonocardiaceae</taxon>
        <taxon>Lentzea</taxon>
    </lineage>
</organism>
<gene>
    <name evidence="2" type="ORF">SK854_45790</name>
</gene>
<dbReference type="InterPro" id="IPR045450">
    <property type="entry name" value="VMAP_C"/>
</dbReference>
<sequence>MVSLVLSESPQVAKSGRDEVAVGLRAGVPLMVWHREKCDSAEFVAVVEELLHGVDDPHHLLERIRLARATAFEEGAAARHVCGKLTVLFDDPARVVMPVPPAAPEGVPVAQV</sequence>
<evidence type="ECO:0000313" key="2">
    <source>
        <dbReference type="EMBL" id="MDX8149503.1"/>
    </source>
</evidence>
<keyword evidence="3" id="KW-1185">Reference proteome</keyword>